<dbReference type="InterPro" id="IPR005651">
    <property type="entry name" value="Trm112-like"/>
</dbReference>
<dbReference type="FunFam" id="2.20.25.10:FF:000002">
    <property type="entry name" value="UPF0434 protein YcaR"/>
    <property type="match status" value="1"/>
</dbReference>
<evidence type="ECO:0000313" key="2">
    <source>
        <dbReference type="EMBL" id="OGI43819.1"/>
    </source>
</evidence>
<dbReference type="STRING" id="1817764.A2637_02475"/>
<comment type="caution">
    <text evidence="2">The sequence shown here is derived from an EMBL/GenBank/DDBJ whole genome shotgun (WGS) entry which is preliminary data.</text>
</comment>
<dbReference type="AlphaFoldDB" id="A0A1F6TFG8"/>
<organism evidence="2 3">
    <name type="scientific">Candidatus Muproteobacteria bacterium RIFCSPHIGHO2_01_FULL_65_16</name>
    <dbReference type="NCBI Taxonomy" id="1817764"/>
    <lineage>
        <taxon>Bacteria</taxon>
        <taxon>Pseudomonadati</taxon>
        <taxon>Pseudomonadota</taxon>
        <taxon>Candidatus Muproteobacteria</taxon>
    </lineage>
</organism>
<reference evidence="2 3" key="1">
    <citation type="journal article" date="2016" name="Nat. Commun.">
        <title>Thousands of microbial genomes shed light on interconnected biogeochemical processes in an aquifer system.</title>
        <authorList>
            <person name="Anantharaman K."/>
            <person name="Brown C.T."/>
            <person name="Hug L.A."/>
            <person name="Sharon I."/>
            <person name="Castelle C.J."/>
            <person name="Probst A.J."/>
            <person name="Thomas B.C."/>
            <person name="Singh A."/>
            <person name="Wilkins M.J."/>
            <person name="Karaoz U."/>
            <person name="Brodie E.L."/>
            <person name="Williams K.H."/>
            <person name="Hubbard S.S."/>
            <person name="Banfield J.F."/>
        </authorList>
    </citation>
    <scope>NUCLEOTIDE SEQUENCE [LARGE SCALE GENOMIC DNA]</scope>
</reference>
<accession>A0A1F6TFG8</accession>
<dbReference type="HAMAP" id="MF_01187">
    <property type="entry name" value="UPF0434"/>
    <property type="match status" value="1"/>
</dbReference>
<dbReference type="Gene3D" id="2.20.25.10">
    <property type="match status" value="1"/>
</dbReference>
<evidence type="ECO:0000256" key="1">
    <source>
        <dbReference type="HAMAP-Rule" id="MF_01187"/>
    </source>
</evidence>
<dbReference type="GO" id="GO:0016301">
    <property type="term" value="F:kinase activity"/>
    <property type="evidence" value="ECO:0007669"/>
    <property type="project" value="UniProtKB-KW"/>
</dbReference>
<evidence type="ECO:0000313" key="3">
    <source>
        <dbReference type="Proteomes" id="UP000179360"/>
    </source>
</evidence>
<protein>
    <recommendedName>
        <fullName evidence="1">UPF0434 protein A2637_02475</fullName>
    </recommendedName>
</protein>
<name>A0A1F6TFG8_9PROT</name>
<sequence>MDKKLLEILVCPACKGPLVYDKKKSELVCRADRLAYPIRDDIPVMLEDEARKLTEEELPK</sequence>
<dbReference type="EMBL" id="MFSY01000130">
    <property type="protein sequence ID" value="OGI43819.1"/>
    <property type="molecule type" value="Genomic_DNA"/>
</dbReference>
<dbReference type="Proteomes" id="UP000179360">
    <property type="component" value="Unassembled WGS sequence"/>
</dbReference>
<keyword evidence="2" id="KW-0418">Kinase</keyword>
<gene>
    <name evidence="2" type="ORF">A2637_02475</name>
</gene>
<comment type="similarity">
    <text evidence="1">Belongs to the UPF0434 family.</text>
</comment>
<dbReference type="PANTHER" id="PTHR33505:SF4">
    <property type="entry name" value="PROTEIN PREY, MITOCHONDRIAL"/>
    <property type="match status" value="1"/>
</dbReference>
<dbReference type="GO" id="GO:0005829">
    <property type="term" value="C:cytosol"/>
    <property type="evidence" value="ECO:0007669"/>
    <property type="project" value="TreeGrafter"/>
</dbReference>
<dbReference type="Pfam" id="PF03966">
    <property type="entry name" value="Trm112p"/>
    <property type="match status" value="1"/>
</dbReference>
<dbReference type="PANTHER" id="PTHR33505">
    <property type="entry name" value="ZGC:162634"/>
    <property type="match status" value="1"/>
</dbReference>
<proteinExistence type="inferred from homology"/>
<dbReference type="SUPFAM" id="SSF158997">
    <property type="entry name" value="Trm112p-like"/>
    <property type="match status" value="1"/>
</dbReference>
<keyword evidence="2" id="KW-0808">Transferase</keyword>